<dbReference type="PANTHER" id="PTHR28207">
    <property type="entry name" value="ATP SYNTHASE SUBUNIT H, MITOCHONDRIAL"/>
    <property type="match status" value="1"/>
</dbReference>
<evidence type="ECO:0008006" key="4">
    <source>
        <dbReference type="Google" id="ProtNLM"/>
    </source>
</evidence>
<dbReference type="GO" id="GO:0046933">
    <property type="term" value="F:proton-transporting ATP synthase activity, rotational mechanism"/>
    <property type="evidence" value="ECO:0007669"/>
    <property type="project" value="TreeGrafter"/>
</dbReference>
<evidence type="ECO:0000256" key="1">
    <source>
        <dbReference type="SAM" id="MobiDB-lite"/>
    </source>
</evidence>
<dbReference type="InterPro" id="IPR019711">
    <property type="entry name" value="ATP_synth_F0_suH"/>
</dbReference>
<dbReference type="Proteomes" id="UP000226431">
    <property type="component" value="Unassembled WGS sequence"/>
</dbReference>
<feature type="region of interest" description="Disordered" evidence="1">
    <location>
        <begin position="85"/>
        <end position="105"/>
    </location>
</feature>
<gene>
    <name evidence="2" type="ORF">CDD80_266</name>
</gene>
<organism evidence="2 3">
    <name type="scientific">Ophiocordyceps camponoti-rufipedis</name>
    <dbReference type="NCBI Taxonomy" id="2004952"/>
    <lineage>
        <taxon>Eukaryota</taxon>
        <taxon>Fungi</taxon>
        <taxon>Dikarya</taxon>
        <taxon>Ascomycota</taxon>
        <taxon>Pezizomycotina</taxon>
        <taxon>Sordariomycetes</taxon>
        <taxon>Hypocreomycetidae</taxon>
        <taxon>Hypocreales</taxon>
        <taxon>Ophiocordycipitaceae</taxon>
        <taxon>Ophiocordyceps</taxon>
    </lineage>
</organism>
<reference evidence="2 3" key="1">
    <citation type="submission" date="2017-06" db="EMBL/GenBank/DDBJ databases">
        <title>Ant-infecting Ophiocordyceps genomes reveal a high diversity of potential behavioral manipulation genes and a possible major role for enterotoxins.</title>
        <authorList>
            <person name="De Bekker C."/>
            <person name="Evans H.C."/>
            <person name="Brachmann A."/>
            <person name="Hughes D.P."/>
        </authorList>
    </citation>
    <scope>NUCLEOTIDE SEQUENCE [LARGE SCALE GENOMIC DNA]</scope>
    <source>
        <strain evidence="2 3">Map16</strain>
    </source>
</reference>
<comment type="caution">
    <text evidence="2">The sequence shown here is derived from an EMBL/GenBank/DDBJ whole genome shotgun (WGS) entry which is preliminary data.</text>
</comment>
<dbReference type="AlphaFoldDB" id="A0A2C5YKF2"/>
<dbReference type="OrthoDB" id="274752at2759"/>
<proteinExistence type="predicted"/>
<dbReference type="EMBL" id="NJES01001061">
    <property type="protein sequence ID" value="PHH68093.1"/>
    <property type="molecule type" value="Genomic_DNA"/>
</dbReference>
<accession>A0A2C5YKF2</accession>
<sequence length="149" mass="15878">MDHGVVLMGVDAEGWGSEGCDEDVYGAHDIPTRFAIRPLIRAGGGEDSKTNALSLGEQTADFVQELYLKELKAYKTPPVKDSDAAGQVLPFSMPKTPASPEETDLAGSLKQYESMAVDVHGQPDGQAGAAAAVLPDWLEAENEDEEAHH</sequence>
<dbReference type="STRING" id="2004952.A0A2C5YKF2"/>
<name>A0A2C5YKF2_9HYPO</name>
<protein>
    <recommendedName>
        <fullName evidence="4">ATP synthase subunit H, mitochondrial</fullName>
    </recommendedName>
</protein>
<evidence type="ECO:0000313" key="2">
    <source>
        <dbReference type="EMBL" id="PHH68093.1"/>
    </source>
</evidence>
<dbReference type="PANTHER" id="PTHR28207:SF1">
    <property type="entry name" value="ATP SYNTHASE SUBUNIT H, MITOCHONDRIAL"/>
    <property type="match status" value="1"/>
</dbReference>
<evidence type="ECO:0000313" key="3">
    <source>
        <dbReference type="Proteomes" id="UP000226431"/>
    </source>
</evidence>
<keyword evidence="3" id="KW-1185">Reference proteome</keyword>
<dbReference type="Pfam" id="PF10775">
    <property type="entry name" value="ATP_sub_h"/>
    <property type="match status" value="1"/>
</dbReference>